<feature type="transmembrane region" description="Helical" evidence="8">
    <location>
        <begin position="191"/>
        <end position="209"/>
    </location>
</feature>
<keyword evidence="5 8" id="KW-0812">Transmembrane</keyword>
<feature type="transmembrane region" description="Helical" evidence="8">
    <location>
        <begin position="108"/>
        <end position="125"/>
    </location>
</feature>
<keyword evidence="6 8" id="KW-1133">Transmembrane helix</keyword>
<feature type="transmembrane region" description="Helical" evidence="8">
    <location>
        <begin position="159"/>
        <end position="182"/>
    </location>
</feature>
<feature type="transmembrane region" description="Helical" evidence="8">
    <location>
        <begin position="270"/>
        <end position="289"/>
    </location>
</feature>
<dbReference type="PANTHER" id="PTHR33908">
    <property type="entry name" value="MANNOSYLTRANSFERASE YKCB-RELATED"/>
    <property type="match status" value="1"/>
</dbReference>
<evidence type="ECO:0000256" key="5">
    <source>
        <dbReference type="ARBA" id="ARBA00022692"/>
    </source>
</evidence>
<gene>
    <name evidence="9" type="ORF">UFOPK3037_01508</name>
</gene>
<evidence type="ECO:0000256" key="1">
    <source>
        <dbReference type="ARBA" id="ARBA00004651"/>
    </source>
</evidence>
<sequence length="571" mass="63708">MLYLIILLNLTRFIGLNHSPPGFYVDEAAGAAQVLCISQTGADFYGHSLSLFTPGAGDAFYTPFYIYGQIIWTKIFGYSPAGFRSFLALSTSLSVLFLYLWVRNKSNPKIALYVAFSASIMPWAFQFSRIAWDPPLAVLFLVMALWASSLKKGYWTSGIFLALACYTYSPLRITAILLALFLPGLQWKKKGLCAIIFSVICIPLFLQLLNPEFLARSQSLVLWSPSPSSPFSKANSFELIFIFLQQVWAHLSPVFLFFKGDANLRHSLPWFGMLSWLDAFAVLIASYFLLRDLTSKAKITYLEPTQTRLLLIACLGIVASIIPAALTNEGIPHALRSIAAWPFFALFTGTILYQAQVGIQKRWFLLVTLCLGLSFFSLYLTRYFRDYPTASANAFLIGADPMELAYKSMHQQGLACQQAIAQKQESAKPLRTPIDQEILFNSRGNGIEYLRSGWYGPEPWGVWSNGKKAILDFPINGVHPKQVRLHVKGFISPTHPKQSIEIWMDNTLQKSISLNTTTPTSISISIPPNIGAKTNLELIFYISNPISPIQAGVSNSDDRMLGIGLISAHLR</sequence>
<dbReference type="PANTHER" id="PTHR33908:SF11">
    <property type="entry name" value="MEMBRANE PROTEIN"/>
    <property type="match status" value="1"/>
</dbReference>
<evidence type="ECO:0000313" key="9">
    <source>
        <dbReference type="EMBL" id="CAB4813750.1"/>
    </source>
</evidence>
<feature type="transmembrane region" description="Helical" evidence="8">
    <location>
        <begin position="363"/>
        <end position="381"/>
    </location>
</feature>
<protein>
    <submittedName>
        <fullName evidence="9">Unannotated protein</fullName>
    </submittedName>
</protein>
<dbReference type="GO" id="GO:0005886">
    <property type="term" value="C:plasma membrane"/>
    <property type="evidence" value="ECO:0007669"/>
    <property type="project" value="UniProtKB-SubCell"/>
</dbReference>
<feature type="transmembrane region" description="Helical" evidence="8">
    <location>
        <begin position="81"/>
        <end position="102"/>
    </location>
</feature>
<keyword evidence="3" id="KW-0328">Glycosyltransferase</keyword>
<dbReference type="GO" id="GO:0016763">
    <property type="term" value="F:pentosyltransferase activity"/>
    <property type="evidence" value="ECO:0007669"/>
    <property type="project" value="TreeGrafter"/>
</dbReference>
<dbReference type="AlphaFoldDB" id="A0A6J6YW64"/>
<feature type="transmembrane region" description="Helical" evidence="8">
    <location>
        <begin position="309"/>
        <end position="326"/>
    </location>
</feature>
<accession>A0A6J6YW64</accession>
<evidence type="ECO:0000256" key="6">
    <source>
        <dbReference type="ARBA" id="ARBA00022989"/>
    </source>
</evidence>
<feature type="transmembrane region" description="Helical" evidence="8">
    <location>
        <begin position="338"/>
        <end position="357"/>
    </location>
</feature>
<evidence type="ECO:0000256" key="2">
    <source>
        <dbReference type="ARBA" id="ARBA00022475"/>
    </source>
</evidence>
<organism evidence="9">
    <name type="scientific">freshwater metagenome</name>
    <dbReference type="NCBI Taxonomy" id="449393"/>
    <lineage>
        <taxon>unclassified sequences</taxon>
        <taxon>metagenomes</taxon>
        <taxon>ecological metagenomes</taxon>
    </lineage>
</organism>
<comment type="subcellular location">
    <subcellularLocation>
        <location evidence="1">Cell membrane</location>
        <topology evidence="1">Multi-pass membrane protein</topology>
    </subcellularLocation>
</comment>
<keyword evidence="4" id="KW-0808">Transferase</keyword>
<evidence type="ECO:0000256" key="4">
    <source>
        <dbReference type="ARBA" id="ARBA00022679"/>
    </source>
</evidence>
<evidence type="ECO:0000256" key="7">
    <source>
        <dbReference type="ARBA" id="ARBA00023136"/>
    </source>
</evidence>
<keyword evidence="2" id="KW-1003">Cell membrane</keyword>
<dbReference type="GO" id="GO:0008610">
    <property type="term" value="P:lipid biosynthetic process"/>
    <property type="evidence" value="ECO:0007669"/>
    <property type="project" value="UniProtKB-ARBA"/>
</dbReference>
<proteinExistence type="predicted"/>
<evidence type="ECO:0000256" key="8">
    <source>
        <dbReference type="SAM" id="Phobius"/>
    </source>
</evidence>
<dbReference type="EMBL" id="CAFAAO010000027">
    <property type="protein sequence ID" value="CAB4813750.1"/>
    <property type="molecule type" value="Genomic_DNA"/>
</dbReference>
<evidence type="ECO:0000256" key="3">
    <source>
        <dbReference type="ARBA" id="ARBA00022676"/>
    </source>
</evidence>
<keyword evidence="7 8" id="KW-0472">Membrane</keyword>
<reference evidence="9" key="1">
    <citation type="submission" date="2020-05" db="EMBL/GenBank/DDBJ databases">
        <authorList>
            <person name="Chiriac C."/>
            <person name="Salcher M."/>
            <person name="Ghai R."/>
            <person name="Kavagutti S V."/>
        </authorList>
    </citation>
    <scope>NUCLEOTIDE SEQUENCE</scope>
</reference>
<dbReference type="InterPro" id="IPR050297">
    <property type="entry name" value="LipidA_mod_glycosyltrf_83"/>
</dbReference>
<name>A0A6J6YW64_9ZZZZ</name>